<feature type="compositionally biased region" description="Basic and acidic residues" evidence="1">
    <location>
        <begin position="290"/>
        <end position="299"/>
    </location>
</feature>
<organism evidence="2 3">
    <name type="scientific">Miscanthus lutarioriparius</name>
    <dbReference type="NCBI Taxonomy" id="422564"/>
    <lineage>
        <taxon>Eukaryota</taxon>
        <taxon>Viridiplantae</taxon>
        <taxon>Streptophyta</taxon>
        <taxon>Embryophyta</taxon>
        <taxon>Tracheophyta</taxon>
        <taxon>Spermatophyta</taxon>
        <taxon>Magnoliopsida</taxon>
        <taxon>Liliopsida</taxon>
        <taxon>Poales</taxon>
        <taxon>Poaceae</taxon>
        <taxon>PACMAD clade</taxon>
        <taxon>Panicoideae</taxon>
        <taxon>Andropogonodae</taxon>
        <taxon>Andropogoneae</taxon>
        <taxon>Saccharinae</taxon>
        <taxon>Miscanthus</taxon>
    </lineage>
</organism>
<proteinExistence type="predicted"/>
<evidence type="ECO:0000313" key="2">
    <source>
        <dbReference type="EMBL" id="CAD6262420.1"/>
    </source>
</evidence>
<keyword evidence="3" id="KW-1185">Reference proteome</keyword>
<sequence length="396" mass="44106">MAGTPPISVQARVLAGVLTFCFVVLACRITAANLMDQKMSDPPSSSPKLLTFDASVVNAFIVKQEWEGLDDYLGKLVATILNKTPDEVVMTHPGLFMIPREERLLDMLSDQKFEEATSFCQKSVELFRGCQGRFVALDLMHKIDDLNTNKIYACHQTQRRALDNDEVEGLWQFAMKLPKLDKQVRRHAFRCLACGWICPGSRSISHMRSHIVQSQDCEGCSKVTEDMLDRLKAIDETKDVPTLETVEYLSKNRKTLSESVSSTPDIQLESLLSGEVLSATGPKSSSSTSVKDKKARKEPIGVANSPCLGTPAKKMKPQLAASQAPMMSSYYPDADPKHLYQMVVAIRSKTGALARQISTSVVPETEARNFFFERLIALREVALDLQSFALKYERNC</sequence>
<protein>
    <submittedName>
        <fullName evidence="2">Uncharacterized protein</fullName>
    </submittedName>
</protein>
<accession>A0A811QWH9</accession>
<feature type="region of interest" description="Disordered" evidence="1">
    <location>
        <begin position="278"/>
        <end position="308"/>
    </location>
</feature>
<evidence type="ECO:0000313" key="3">
    <source>
        <dbReference type="Proteomes" id="UP000604825"/>
    </source>
</evidence>
<gene>
    <name evidence="2" type="ORF">NCGR_LOCUS45765</name>
</gene>
<dbReference type="Proteomes" id="UP000604825">
    <property type="component" value="Unassembled WGS sequence"/>
</dbReference>
<reference evidence="2" key="1">
    <citation type="submission" date="2020-10" db="EMBL/GenBank/DDBJ databases">
        <authorList>
            <person name="Han B."/>
            <person name="Lu T."/>
            <person name="Zhao Q."/>
            <person name="Huang X."/>
            <person name="Zhao Y."/>
        </authorList>
    </citation>
    <scope>NUCLEOTIDE SEQUENCE</scope>
</reference>
<dbReference type="EMBL" id="CAJGYO010000012">
    <property type="protein sequence ID" value="CAD6262420.1"/>
    <property type="molecule type" value="Genomic_DNA"/>
</dbReference>
<evidence type="ECO:0000256" key="1">
    <source>
        <dbReference type="SAM" id="MobiDB-lite"/>
    </source>
</evidence>
<dbReference type="OrthoDB" id="10634273at2759"/>
<comment type="caution">
    <text evidence="2">The sequence shown here is derived from an EMBL/GenBank/DDBJ whole genome shotgun (WGS) entry which is preliminary data.</text>
</comment>
<name>A0A811QWH9_9POAL</name>
<dbReference type="AlphaFoldDB" id="A0A811QWH9"/>